<keyword evidence="2" id="KW-1185">Reference proteome</keyword>
<evidence type="ECO:0000313" key="2">
    <source>
        <dbReference type="Proteomes" id="UP001187192"/>
    </source>
</evidence>
<protein>
    <submittedName>
        <fullName evidence="1">Uncharacterized protein</fullName>
    </submittedName>
</protein>
<name>A0AA87ZWK5_FICCA</name>
<evidence type="ECO:0000313" key="1">
    <source>
        <dbReference type="EMBL" id="GMN34753.1"/>
    </source>
</evidence>
<organism evidence="1 2">
    <name type="scientific">Ficus carica</name>
    <name type="common">Common fig</name>
    <dbReference type="NCBI Taxonomy" id="3494"/>
    <lineage>
        <taxon>Eukaryota</taxon>
        <taxon>Viridiplantae</taxon>
        <taxon>Streptophyta</taxon>
        <taxon>Embryophyta</taxon>
        <taxon>Tracheophyta</taxon>
        <taxon>Spermatophyta</taxon>
        <taxon>Magnoliopsida</taxon>
        <taxon>eudicotyledons</taxon>
        <taxon>Gunneridae</taxon>
        <taxon>Pentapetalae</taxon>
        <taxon>rosids</taxon>
        <taxon>fabids</taxon>
        <taxon>Rosales</taxon>
        <taxon>Moraceae</taxon>
        <taxon>Ficeae</taxon>
        <taxon>Ficus</taxon>
    </lineage>
</organism>
<dbReference type="EMBL" id="BTGU01000005">
    <property type="protein sequence ID" value="GMN34753.1"/>
    <property type="molecule type" value="Genomic_DNA"/>
</dbReference>
<accession>A0AA87ZWK5</accession>
<proteinExistence type="predicted"/>
<sequence length="73" mass="8425">MWLWWQLRKLQERSLSSATRLSKARSQIPKHACFWDFRQHEDSSGSPKLRDSFFGDLTLVAVTVIGDLGLGFD</sequence>
<dbReference type="Proteomes" id="UP001187192">
    <property type="component" value="Unassembled WGS sequence"/>
</dbReference>
<gene>
    <name evidence="1" type="ORF">TIFTF001_004871</name>
</gene>
<comment type="caution">
    <text evidence="1">The sequence shown here is derived from an EMBL/GenBank/DDBJ whole genome shotgun (WGS) entry which is preliminary data.</text>
</comment>
<dbReference type="AlphaFoldDB" id="A0AA87ZWK5"/>
<reference evidence="1" key="1">
    <citation type="submission" date="2023-07" db="EMBL/GenBank/DDBJ databases">
        <title>draft genome sequence of fig (Ficus carica).</title>
        <authorList>
            <person name="Takahashi T."/>
            <person name="Nishimura K."/>
        </authorList>
    </citation>
    <scope>NUCLEOTIDE SEQUENCE</scope>
</reference>